<keyword evidence="3" id="KW-1185">Reference proteome</keyword>
<dbReference type="AlphaFoldDB" id="A0AAW0UEI5"/>
<evidence type="ECO:0000313" key="3">
    <source>
        <dbReference type="Proteomes" id="UP001487740"/>
    </source>
</evidence>
<feature type="coiled-coil region" evidence="1">
    <location>
        <begin position="63"/>
        <end position="97"/>
    </location>
</feature>
<proteinExistence type="predicted"/>
<evidence type="ECO:0000313" key="2">
    <source>
        <dbReference type="EMBL" id="KAK8397703.1"/>
    </source>
</evidence>
<keyword evidence="1" id="KW-0175">Coiled coil</keyword>
<comment type="caution">
    <text evidence="2">The sequence shown here is derived from an EMBL/GenBank/DDBJ whole genome shotgun (WGS) entry which is preliminary data.</text>
</comment>
<accession>A0AAW0UEI5</accession>
<dbReference type="Proteomes" id="UP001487740">
    <property type="component" value="Unassembled WGS sequence"/>
</dbReference>
<name>A0AAW0UEI5_SCYPA</name>
<gene>
    <name evidence="2" type="ORF">O3P69_004469</name>
</gene>
<organism evidence="2 3">
    <name type="scientific">Scylla paramamosain</name>
    <name type="common">Mud crab</name>
    <dbReference type="NCBI Taxonomy" id="85552"/>
    <lineage>
        <taxon>Eukaryota</taxon>
        <taxon>Metazoa</taxon>
        <taxon>Ecdysozoa</taxon>
        <taxon>Arthropoda</taxon>
        <taxon>Crustacea</taxon>
        <taxon>Multicrustacea</taxon>
        <taxon>Malacostraca</taxon>
        <taxon>Eumalacostraca</taxon>
        <taxon>Eucarida</taxon>
        <taxon>Decapoda</taxon>
        <taxon>Pleocyemata</taxon>
        <taxon>Brachyura</taxon>
        <taxon>Eubrachyura</taxon>
        <taxon>Portunoidea</taxon>
        <taxon>Portunidae</taxon>
        <taxon>Portuninae</taxon>
        <taxon>Scylla</taxon>
    </lineage>
</organism>
<evidence type="ECO:0000256" key="1">
    <source>
        <dbReference type="SAM" id="Coils"/>
    </source>
</evidence>
<dbReference type="EMBL" id="JARAKH010000013">
    <property type="protein sequence ID" value="KAK8397703.1"/>
    <property type="molecule type" value="Genomic_DNA"/>
</dbReference>
<sequence>MGLHGFSEASSILDSIKKILLKWDKHCSNLHSLADQISGIERCNEEAIHFPKEMLGAVQITINSKILETLQNLSRDMEELEAEHTALVSLLDQALNQSHRLLEKNEQTVSETQALHSLDSLCKQVAVLIAMKKVPLHKASPNDLCSLKEFRGINTVTKSLESEIDREVSRLKI</sequence>
<reference evidence="2 3" key="1">
    <citation type="submission" date="2023-03" db="EMBL/GenBank/DDBJ databases">
        <title>High-quality genome of Scylla paramamosain provides insights in environmental adaptation.</title>
        <authorList>
            <person name="Zhang L."/>
        </authorList>
    </citation>
    <scope>NUCLEOTIDE SEQUENCE [LARGE SCALE GENOMIC DNA]</scope>
    <source>
        <strain evidence="2">LZ_2023a</strain>
        <tissue evidence="2">Muscle</tissue>
    </source>
</reference>
<protein>
    <submittedName>
        <fullName evidence="2">Uncharacterized protein</fullName>
    </submittedName>
</protein>